<organism evidence="1">
    <name type="scientific">Podoviridae sp. ctZkC8</name>
    <dbReference type="NCBI Taxonomy" id="2825259"/>
    <lineage>
        <taxon>Viruses</taxon>
        <taxon>Duplodnaviria</taxon>
        <taxon>Heunggongvirae</taxon>
        <taxon>Uroviricota</taxon>
        <taxon>Caudoviricetes</taxon>
    </lineage>
</organism>
<protein>
    <submittedName>
        <fullName evidence="1">Uncharacterized protein</fullName>
    </submittedName>
</protein>
<dbReference type="EMBL" id="BK016062">
    <property type="protein sequence ID" value="DAF91848.1"/>
    <property type="molecule type" value="Genomic_DNA"/>
</dbReference>
<sequence>MGDIGGRVGVIYNINYIQTMKNIDIYETIYDVDIAVCNKKCTNKDIINNFLTSDSKEITEEYLSVKPTTSAYTFRAINKHNRHTTFVVRILKTFGNNKLEKDTDLINTIAHEAMHIVLDTFDKMNEVVSVHVQEPYAYYIGWICECIYKSYKK</sequence>
<accession>A0A8S5UBK7</accession>
<name>A0A8S5UBK7_9CAUD</name>
<reference evidence="1" key="1">
    <citation type="journal article" date="2021" name="Proc. Natl. Acad. Sci. U.S.A.">
        <title>A Catalog of Tens of Thousands of Viruses from Human Metagenomes Reveals Hidden Associations with Chronic Diseases.</title>
        <authorList>
            <person name="Tisza M.J."/>
            <person name="Buck C.B."/>
        </authorList>
    </citation>
    <scope>NUCLEOTIDE SEQUENCE</scope>
    <source>
        <strain evidence="1">CtZkC8</strain>
    </source>
</reference>
<evidence type="ECO:0000313" key="1">
    <source>
        <dbReference type="EMBL" id="DAF91848.1"/>
    </source>
</evidence>
<proteinExistence type="predicted"/>